<name>A0ABS4F4X3_9BACL</name>
<feature type="transmembrane region" description="Helical" evidence="5">
    <location>
        <begin position="271"/>
        <end position="287"/>
    </location>
</feature>
<evidence type="ECO:0000313" key="8">
    <source>
        <dbReference type="Proteomes" id="UP000706926"/>
    </source>
</evidence>
<keyword evidence="2 5" id="KW-0812">Transmembrane</keyword>
<dbReference type="Gene3D" id="3.40.1710.10">
    <property type="entry name" value="abc type-2 transporter like domain"/>
    <property type="match status" value="1"/>
</dbReference>
<organism evidence="7 8">
    <name type="scientific">Paenibacillus lactis</name>
    <dbReference type="NCBI Taxonomy" id="228574"/>
    <lineage>
        <taxon>Bacteria</taxon>
        <taxon>Bacillati</taxon>
        <taxon>Bacillota</taxon>
        <taxon>Bacilli</taxon>
        <taxon>Bacillales</taxon>
        <taxon>Paenibacillaceae</taxon>
        <taxon>Paenibacillus</taxon>
    </lineage>
</organism>
<feature type="transmembrane region" description="Helical" evidence="5">
    <location>
        <begin position="203"/>
        <end position="223"/>
    </location>
</feature>
<dbReference type="Proteomes" id="UP000706926">
    <property type="component" value="Unassembled WGS sequence"/>
</dbReference>
<evidence type="ECO:0000256" key="1">
    <source>
        <dbReference type="ARBA" id="ARBA00004141"/>
    </source>
</evidence>
<feature type="transmembrane region" description="Helical" evidence="5">
    <location>
        <begin position="235"/>
        <end position="259"/>
    </location>
</feature>
<comment type="caution">
    <text evidence="7">The sequence shown here is derived from an EMBL/GenBank/DDBJ whole genome shotgun (WGS) entry which is preliminary data.</text>
</comment>
<evidence type="ECO:0000256" key="5">
    <source>
        <dbReference type="SAM" id="Phobius"/>
    </source>
</evidence>
<comment type="subcellular location">
    <subcellularLocation>
        <location evidence="1">Membrane</location>
        <topology evidence="1">Multi-pass membrane protein</topology>
    </subcellularLocation>
</comment>
<dbReference type="Pfam" id="PF12051">
    <property type="entry name" value="DUF3533"/>
    <property type="match status" value="1"/>
</dbReference>
<protein>
    <submittedName>
        <fullName evidence="7">YhgE/Pip-like protein</fullName>
    </submittedName>
</protein>
<keyword evidence="4 5" id="KW-0472">Membrane</keyword>
<keyword evidence="8" id="KW-1185">Reference proteome</keyword>
<dbReference type="InterPro" id="IPR022703">
    <property type="entry name" value="DUF3533"/>
</dbReference>
<feature type="transmembrane region" description="Helical" evidence="5">
    <location>
        <begin position="359"/>
        <end position="377"/>
    </location>
</feature>
<feature type="transmembrane region" description="Helical" evidence="5">
    <location>
        <begin position="294"/>
        <end position="314"/>
    </location>
</feature>
<gene>
    <name evidence="7" type="ORF">J2Z18_000355</name>
</gene>
<dbReference type="RefSeq" id="WP_007129003.1">
    <property type="nucleotide sequence ID" value="NZ_CP139098.1"/>
</dbReference>
<reference evidence="7 8" key="1">
    <citation type="submission" date="2021-03" db="EMBL/GenBank/DDBJ databases">
        <title>Genomic Encyclopedia of Type Strains, Phase IV (KMG-IV): sequencing the most valuable type-strain genomes for metagenomic binning, comparative biology and taxonomic classification.</title>
        <authorList>
            <person name="Goeker M."/>
        </authorList>
    </citation>
    <scope>NUCLEOTIDE SEQUENCE [LARGE SCALE GENOMIC DNA]</scope>
    <source>
        <strain evidence="7 8">DSM 15596</strain>
    </source>
</reference>
<sequence length="392" mass="41561">MVFLRQKMLWIGALAVLLVLTVFGVAMMGSIVGAKPKSLPVALVVLDQPAALPNGETLAVGEKMKGMLEQNTQLPVRWEIVASEAEAREGMDAQKYYGALVLPENLSSGMLTLQSPAPNPAVIHILVNEGMNAQASAVVKQMLGQVLKMAGSELSKQALTMIGAQAELVPVTTAQALLAPFEVQEKIVHPVGANHASGNAPGLLTQILWIGCLIISLSLFQALRTAAAGDGSRGIAIVLQGAVGLLLAGLASGFLVWMASSWYGMELTNGGNVWLMLWLAGSAFFLLQSTLLNWLGLPAMGILVLLMFFSMPLLNMAPEFLPQATQDWLYSWTPLRFAASALRDVMYFDGSASATANHTVLWAIAGGFLVLHLASVVKKGKRSDKGKSVAAS</sequence>
<evidence type="ECO:0000256" key="3">
    <source>
        <dbReference type="ARBA" id="ARBA00022989"/>
    </source>
</evidence>
<dbReference type="PANTHER" id="PTHR43077:SF5">
    <property type="entry name" value="PHAGE INFECTION PROTEIN"/>
    <property type="match status" value="1"/>
</dbReference>
<dbReference type="EMBL" id="JAGGKI010000001">
    <property type="protein sequence ID" value="MBP1891286.1"/>
    <property type="molecule type" value="Genomic_DNA"/>
</dbReference>
<evidence type="ECO:0000259" key="6">
    <source>
        <dbReference type="Pfam" id="PF12051"/>
    </source>
</evidence>
<feature type="domain" description="DUF3533" evidence="6">
    <location>
        <begin position="28"/>
        <end position="363"/>
    </location>
</feature>
<evidence type="ECO:0000256" key="4">
    <source>
        <dbReference type="ARBA" id="ARBA00023136"/>
    </source>
</evidence>
<dbReference type="InterPro" id="IPR051328">
    <property type="entry name" value="T7SS_ABC-Transporter"/>
</dbReference>
<proteinExistence type="predicted"/>
<keyword evidence="3 5" id="KW-1133">Transmembrane helix</keyword>
<accession>A0ABS4F4X3</accession>
<dbReference type="PANTHER" id="PTHR43077">
    <property type="entry name" value="TRANSPORT PERMEASE YVFS-RELATED"/>
    <property type="match status" value="1"/>
</dbReference>
<evidence type="ECO:0000256" key="2">
    <source>
        <dbReference type="ARBA" id="ARBA00022692"/>
    </source>
</evidence>
<evidence type="ECO:0000313" key="7">
    <source>
        <dbReference type="EMBL" id="MBP1891286.1"/>
    </source>
</evidence>
<dbReference type="GeneID" id="95402410"/>